<comment type="similarity">
    <text evidence="11 12">Belongs to the ribose-phosphate pyrophosphokinase family. Class I subfamily.</text>
</comment>
<comment type="subcellular location">
    <subcellularLocation>
        <location evidence="12">Cytoplasm</location>
    </subcellularLocation>
</comment>
<evidence type="ECO:0000256" key="4">
    <source>
        <dbReference type="ARBA" id="ARBA00022727"/>
    </source>
</evidence>
<feature type="binding site" evidence="12">
    <location>
        <position position="199"/>
    </location>
    <ligand>
        <name>D-ribose 5-phosphate</name>
        <dbReference type="ChEBI" id="CHEBI:78346"/>
    </ligand>
</feature>
<dbReference type="HAMAP" id="MF_00583_B">
    <property type="entry name" value="RibP_PPkinase_B"/>
    <property type="match status" value="1"/>
</dbReference>
<dbReference type="InterPro" id="IPR037515">
    <property type="entry name" value="Rib-P_diPkinase_bac"/>
</dbReference>
<feature type="binding site" evidence="12">
    <location>
        <position position="132"/>
    </location>
    <ligand>
        <name>Mg(2+)</name>
        <dbReference type="ChEBI" id="CHEBI:18420"/>
    </ligand>
</feature>
<feature type="binding site" evidence="12">
    <location>
        <begin position="227"/>
        <end position="231"/>
    </location>
    <ligand>
        <name>D-ribose 5-phosphate</name>
        <dbReference type="ChEBI" id="CHEBI:78346"/>
    </ligand>
</feature>
<comment type="function">
    <text evidence="10 12">Involved in the biosynthesis of the central metabolite phospho-alpha-D-ribosyl-1-pyrophosphate (PRPP) via the transfer of pyrophosphoryl group from ATP to 1-hydroxyl of ribose-5-phosphate (Rib-5-P).</text>
</comment>
<dbReference type="Pfam" id="PF14572">
    <property type="entry name" value="Pribosyl_synth"/>
    <property type="match status" value="1"/>
</dbReference>
<dbReference type="GO" id="GO:0006015">
    <property type="term" value="P:5-phosphoribose 1-diphosphate biosynthetic process"/>
    <property type="evidence" value="ECO:0007669"/>
    <property type="project" value="UniProtKB-UniRule"/>
</dbReference>
<dbReference type="PANTHER" id="PTHR10210:SF41">
    <property type="entry name" value="RIBOSE-PHOSPHATE PYROPHOSPHOKINASE 1, CHLOROPLASTIC"/>
    <property type="match status" value="1"/>
</dbReference>
<dbReference type="EC" id="2.7.6.1" evidence="12"/>
<evidence type="ECO:0000256" key="8">
    <source>
        <dbReference type="ARBA" id="ARBA00022842"/>
    </source>
</evidence>
<dbReference type="EMBL" id="BFFO01000007">
    <property type="protein sequence ID" value="GBG97153.1"/>
    <property type="molecule type" value="Genomic_DNA"/>
</dbReference>
<reference evidence="14 15" key="1">
    <citation type="journal article" date="2018" name="Genome Announc.">
        <title>Draft Genome Sequence of Lactococcus sp. Strain NtB2 (JCM 32569), Isolated from the Gut of the Higher Termite Nasutitermes takasagoensis.</title>
        <authorList>
            <person name="Noda S."/>
            <person name="Aihara C."/>
            <person name="Yuki M."/>
            <person name="Ohkuma M."/>
        </authorList>
    </citation>
    <scope>NUCLEOTIDE SEQUENCE [LARGE SCALE GENOMIC DNA]</scope>
    <source>
        <strain evidence="14 15">NtB2</strain>
    </source>
</reference>
<dbReference type="InterPro" id="IPR029057">
    <property type="entry name" value="PRTase-like"/>
</dbReference>
<dbReference type="FunFam" id="3.40.50.2020:FF:000001">
    <property type="entry name" value="Ribose-phosphate pyrophosphokinase"/>
    <property type="match status" value="1"/>
</dbReference>
<dbReference type="Proteomes" id="UP000245021">
    <property type="component" value="Unassembled WGS sequence"/>
</dbReference>
<feature type="binding site" evidence="12">
    <location>
        <position position="223"/>
    </location>
    <ligand>
        <name>D-ribose 5-phosphate</name>
        <dbReference type="ChEBI" id="CHEBI:78346"/>
    </ligand>
</feature>
<evidence type="ECO:0000256" key="7">
    <source>
        <dbReference type="ARBA" id="ARBA00022840"/>
    </source>
</evidence>
<comment type="catalytic activity">
    <reaction evidence="9 12">
        <text>D-ribose 5-phosphate + ATP = 5-phospho-alpha-D-ribose 1-diphosphate + AMP + H(+)</text>
        <dbReference type="Rhea" id="RHEA:15609"/>
        <dbReference type="ChEBI" id="CHEBI:15378"/>
        <dbReference type="ChEBI" id="CHEBI:30616"/>
        <dbReference type="ChEBI" id="CHEBI:58017"/>
        <dbReference type="ChEBI" id="CHEBI:78346"/>
        <dbReference type="ChEBI" id="CHEBI:456215"/>
        <dbReference type="EC" id="2.7.6.1"/>
    </reaction>
</comment>
<dbReference type="NCBIfam" id="NF002320">
    <property type="entry name" value="PRK01259.1"/>
    <property type="match status" value="1"/>
</dbReference>
<dbReference type="AlphaFoldDB" id="A0A2R5HGG5"/>
<keyword evidence="7 12" id="KW-0067">ATP-binding</keyword>
<dbReference type="OrthoDB" id="9777067at2"/>
<dbReference type="NCBIfam" id="TIGR01251">
    <property type="entry name" value="ribP_PPkin"/>
    <property type="match status" value="1"/>
</dbReference>
<feature type="binding site" evidence="12">
    <location>
        <begin position="39"/>
        <end position="41"/>
    </location>
    <ligand>
        <name>ATP</name>
        <dbReference type="ChEBI" id="CHEBI:30616"/>
    </ligand>
</feature>
<evidence type="ECO:0000256" key="3">
    <source>
        <dbReference type="ARBA" id="ARBA00022723"/>
    </source>
</evidence>
<dbReference type="GO" id="GO:0000287">
    <property type="term" value="F:magnesium ion binding"/>
    <property type="evidence" value="ECO:0007669"/>
    <property type="project" value="UniProtKB-UniRule"/>
</dbReference>
<dbReference type="InterPro" id="IPR000836">
    <property type="entry name" value="PRTase_dom"/>
</dbReference>
<dbReference type="NCBIfam" id="NF002618">
    <property type="entry name" value="PRK02269.1"/>
    <property type="match status" value="1"/>
</dbReference>
<dbReference type="RefSeq" id="WP_109246110.1">
    <property type="nucleotide sequence ID" value="NZ_BFFO01000007.1"/>
</dbReference>
<keyword evidence="4 12" id="KW-0545">Nucleotide biosynthesis</keyword>
<dbReference type="PANTHER" id="PTHR10210">
    <property type="entry name" value="RIBOSE-PHOSPHATE DIPHOSPHOKINASE FAMILY MEMBER"/>
    <property type="match status" value="1"/>
</dbReference>
<comment type="cofactor">
    <cofactor evidence="12">
        <name>Mg(2+)</name>
        <dbReference type="ChEBI" id="CHEBI:18420"/>
    </cofactor>
    <text evidence="12">Binds 2 Mg(2+) ions per subunit.</text>
</comment>
<evidence type="ECO:0000259" key="13">
    <source>
        <dbReference type="Pfam" id="PF13793"/>
    </source>
</evidence>
<dbReference type="GO" id="GO:0005524">
    <property type="term" value="F:ATP binding"/>
    <property type="evidence" value="ECO:0007669"/>
    <property type="project" value="UniProtKB-KW"/>
</dbReference>
<dbReference type="SUPFAM" id="SSF53271">
    <property type="entry name" value="PRTase-like"/>
    <property type="match status" value="1"/>
</dbReference>
<dbReference type="Pfam" id="PF13793">
    <property type="entry name" value="Pribosyltran_N"/>
    <property type="match status" value="1"/>
</dbReference>
<keyword evidence="3 12" id="KW-0479">Metal-binding</keyword>
<keyword evidence="8 12" id="KW-0460">Magnesium</keyword>
<dbReference type="CDD" id="cd06223">
    <property type="entry name" value="PRTases_typeI"/>
    <property type="match status" value="1"/>
</dbReference>
<evidence type="ECO:0000256" key="6">
    <source>
        <dbReference type="ARBA" id="ARBA00022777"/>
    </source>
</evidence>
<dbReference type="GO" id="GO:0002189">
    <property type="term" value="C:ribose phosphate diphosphokinase complex"/>
    <property type="evidence" value="ECO:0007669"/>
    <property type="project" value="TreeGrafter"/>
</dbReference>
<dbReference type="GO" id="GO:0004749">
    <property type="term" value="F:ribose phosphate diphosphokinase activity"/>
    <property type="evidence" value="ECO:0007669"/>
    <property type="project" value="UniProtKB-UniRule"/>
</dbReference>
<proteinExistence type="inferred from homology"/>
<keyword evidence="15" id="KW-1185">Reference proteome</keyword>
<evidence type="ECO:0000313" key="15">
    <source>
        <dbReference type="Proteomes" id="UP000245021"/>
    </source>
</evidence>
<comment type="caution">
    <text evidence="14">The sequence shown here is derived from an EMBL/GenBank/DDBJ whole genome shotgun (WGS) entry which is preliminary data.</text>
</comment>
<protein>
    <recommendedName>
        <fullName evidence="12">Ribose-phosphate pyrophosphokinase</fullName>
        <shortName evidence="12">RPPK</shortName>
        <ecNumber evidence="12">2.7.6.1</ecNumber>
    </recommendedName>
    <alternativeName>
        <fullName evidence="12">5-phospho-D-ribosyl alpha-1-diphosphate synthase</fullName>
    </alternativeName>
    <alternativeName>
        <fullName evidence="12">Phosphoribosyl diphosphate synthase</fullName>
    </alternativeName>
    <alternativeName>
        <fullName evidence="12">Phosphoribosyl pyrophosphate synthase</fullName>
        <shortName evidence="12">P-Rib-PP synthase</shortName>
        <shortName evidence="12">PRPP synthase</shortName>
        <shortName evidence="12">PRPPase</shortName>
    </alternativeName>
</protein>
<dbReference type="InterPro" id="IPR029099">
    <property type="entry name" value="Pribosyltran_N"/>
</dbReference>
<accession>A0A2R5HGG5</accession>
<dbReference type="SMART" id="SM01400">
    <property type="entry name" value="Pribosyltran_N"/>
    <property type="match status" value="1"/>
</dbReference>
<dbReference type="PROSITE" id="PS00114">
    <property type="entry name" value="PRPP_SYNTHASE"/>
    <property type="match status" value="1"/>
</dbReference>
<evidence type="ECO:0000256" key="12">
    <source>
        <dbReference type="HAMAP-Rule" id="MF_00583"/>
    </source>
</evidence>
<sequence>MSYSNMKLFALSSNRELAKKVAAEIGIELGKVEVQSYSDGETGIQIGESVRGEHVYILQSTSAPVNDNLMELQIMMDALRRSSAASINVVMPYYGYARQDRKARAREPIASKLVANVLQKTGADRLITFDLHAPQIQGFFNIPVDHLVGAPLIAEYFIRHGLSASDDLVVVSPDHGGVGRARKLAAFLKAPIAIIDKRRPKANVAEIMNIIGDVEGKRCILIDDMIDTAGTITLAANALKELGATEVYASCTHGVLSGPAIDRITASGINKLVVLDTIDLPEAHQACEKIVQISIAPLLADAIVRIHEHRPLTPLYEPHVLKEF</sequence>
<dbReference type="InterPro" id="IPR005946">
    <property type="entry name" value="Rib-P_diPkinase"/>
</dbReference>
<dbReference type="GO" id="GO:0016301">
    <property type="term" value="F:kinase activity"/>
    <property type="evidence" value="ECO:0007669"/>
    <property type="project" value="UniProtKB-KW"/>
</dbReference>
<gene>
    <name evidence="14" type="primary">prsA_2</name>
    <name evidence="12" type="synonym">prs</name>
    <name evidence="14" type="ORF">NtB2_01291</name>
</gene>
<feature type="active site" evidence="12">
    <location>
        <position position="197"/>
    </location>
</feature>
<dbReference type="UniPathway" id="UPA00087">
    <property type="reaction ID" value="UER00172"/>
</dbReference>
<evidence type="ECO:0000256" key="10">
    <source>
        <dbReference type="ARBA" id="ARBA00054914"/>
    </source>
</evidence>
<comment type="subunit">
    <text evidence="12">Homohexamer.</text>
</comment>
<evidence type="ECO:0000313" key="14">
    <source>
        <dbReference type="EMBL" id="GBG97153.1"/>
    </source>
</evidence>
<keyword evidence="12" id="KW-0963">Cytoplasm</keyword>
<evidence type="ECO:0000256" key="2">
    <source>
        <dbReference type="ARBA" id="ARBA00022679"/>
    </source>
</evidence>
<feature type="binding site" evidence="12">
    <location>
        <position position="174"/>
    </location>
    <ligand>
        <name>Mg(2+)</name>
        <dbReference type="ChEBI" id="CHEBI:18420"/>
    </ligand>
</feature>
<keyword evidence="2 12" id="KW-0808">Transferase</keyword>
<evidence type="ECO:0000256" key="1">
    <source>
        <dbReference type="ARBA" id="ARBA00004996"/>
    </source>
</evidence>
<organism evidence="14 15">
    <name type="scientific">Lactococcus termiticola</name>
    <dbReference type="NCBI Taxonomy" id="2169526"/>
    <lineage>
        <taxon>Bacteria</taxon>
        <taxon>Bacillati</taxon>
        <taxon>Bacillota</taxon>
        <taxon>Bacilli</taxon>
        <taxon>Lactobacillales</taxon>
        <taxon>Streptococcaceae</taxon>
        <taxon>Lactococcus</taxon>
    </lineage>
</organism>
<feature type="binding site" evidence="12">
    <location>
        <begin position="98"/>
        <end position="99"/>
    </location>
    <ligand>
        <name>ATP</name>
        <dbReference type="ChEBI" id="CHEBI:30616"/>
    </ligand>
</feature>
<dbReference type="GO" id="GO:0006164">
    <property type="term" value="P:purine nucleotide biosynthetic process"/>
    <property type="evidence" value="ECO:0007669"/>
    <property type="project" value="TreeGrafter"/>
</dbReference>
<evidence type="ECO:0000256" key="9">
    <source>
        <dbReference type="ARBA" id="ARBA00049535"/>
    </source>
</evidence>
<feature type="domain" description="Ribose-phosphate pyrophosphokinase N-terminal" evidence="13">
    <location>
        <begin position="6"/>
        <end position="122"/>
    </location>
</feature>
<dbReference type="Gene3D" id="3.40.50.2020">
    <property type="match status" value="2"/>
</dbReference>
<comment type="pathway">
    <text evidence="1 12">Metabolic intermediate biosynthesis; 5-phospho-alpha-D-ribose 1-diphosphate biosynthesis; 5-phospho-alpha-D-ribose 1-diphosphate from D-ribose 5-phosphate (route I): step 1/1.</text>
</comment>
<dbReference type="GO" id="GO:0009156">
    <property type="term" value="P:ribonucleoside monophosphate biosynthetic process"/>
    <property type="evidence" value="ECO:0007669"/>
    <property type="project" value="InterPro"/>
</dbReference>
<evidence type="ECO:0000256" key="5">
    <source>
        <dbReference type="ARBA" id="ARBA00022741"/>
    </source>
</evidence>
<name>A0A2R5HGG5_9LACT</name>
<evidence type="ECO:0000256" key="11">
    <source>
        <dbReference type="ARBA" id="ARBA00061444"/>
    </source>
</evidence>
<keyword evidence="6 12" id="KW-0418">Kinase</keyword>
<keyword evidence="5 12" id="KW-0547">Nucleotide-binding</keyword>
<dbReference type="InterPro" id="IPR000842">
    <property type="entry name" value="PRib_PP_synth_CS"/>
</dbReference>
<dbReference type="GO" id="GO:0005737">
    <property type="term" value="C:cytoplasm"/>
    <property type="evidence" value="ECO:0007669"/>
    <property type="project" value="UniProtKB-SubCell"/>
</dbReference>